<dbReference type="EMBL" id="LGRX02023946">
    <property type="protein sequence ID" value="KAK3254209.1"/>
    <property type="molecule type" value="Genomic_DNA"/>
</dbReference>
<protein>
    <recommendedName>
        <fullName evidence="3">Glycosyl transferase CAP10 domain-containing protein</fullName>
    </recommendedName>
</protein>
<sequence>MPKSDTVIAQECSLARPLVFIIVSIIVSSVGASSETKAPVASSPTSRLHAVCHGIVEPASEVDEQLKQSLARWSPGSVKPTDLLGLLYELDGQVETSWMGVHIHQNELYFSHTSGAPTYKKQIMRKFLNSMLRSAVVKYNCSLPDVFLMVNVDSLMPPRKQVLASDGRRPPGFCIVRRVADAEEGCILIPNPYFQSMTYWARWSRRVLKTARTTPWDQRSDRALWHGKCGYNSCHASNPRMQLAANVVHQKELFDVKFIGKGCKSEDLNKWSGETDCKWLTPEVRADIQLMETGPMQSNINFCKSRYLINMPGAAKGSYSRNLQYILPCASAVLMWDKLGAYEEWYYRSMRPGKEFVWVRSDGVGPESSVLEPQNISAPPPPAWLPLEGLHCWRQL</sequence>
<evidence type="ECO:0000256" key="1">
    <source>
        <dbReference type="ARBA" id="ARBA00010118"/>
    </source>
</evidence>
<dbReference type="InterPro" id="IPR051091">
    <property type="entry name" value="O-Glucosyltr/Glycosyltrsf_90"/>
</dbReference>
<evidence type="ECO:0000256" key="2">
    <source>
        <dbReference type="ARBA" id="ARBA00022679"/>
    </source>
</evidence>
<keyword evidence="5" id="KW-1185">Reference proteome</keyword>
<comment type="caution">
    <text evidence="4">The sequence shown here is derived from an EMBL/GenBank/DDBJ whole genome shotgun (WGS) entry which is preliminary data.</text>
</comment>
<dbReference type="InterPro" id="IPR006598">
    <property type="entry name" value="CAP10"/>
</dbReference>
<name>A0AAE0CH18_9CHLO</name>
<dbReference type="PANTHER" id="PTHR12203">
    <property type="entry name" value="KDEL LYS-ASP-GLU-LEU CONTAINING - RELATED"/>
    <property type="match status" value="1"/>
</dbReference>
<evidence type="ECO:0000313" key="5">
    <source>
        <dbReference type="Proteomes" id="UP001190700"/>
    </source>
</evidence>
<dbReference type="AlphaFoldDB" id="A0AAE0CH18"/>
<feature type="domain" description="Glycosyl transferase CAP10" evidence="3">
    <location>
        <begin position="142"/>
        <end position="393"/>
    </location>
</feature>
<dbReference type="SMART" id="SM00672">
    <property type="entry name" value="CAP10"/>
    <property type="match status" value="1"/>
</dbReference>
<gene>
    <name evidence="4" type="ORF">CYMTET_36572</name>
</gene>
<dbReference type="Pfam" id="PF05686">
    <property type="entry name" value="Glyco_transf_90"/>
    <property type="match status" value="1"/>
</dbReference>
<organism evidence="4 5">
    <name type="scientific">Cymbomonas tetramitiformis</name>
    <dbReference type="NCBI Taxonomy" id="36881"/>
    <lineage>
        <taxon>Eukaryota</taxon>
        <taxon>Viridiplantae</taxon>
        <taxon>Chlorophyta</taxon>
        <taxon>Pyramimonadophyceae</taxon>
        <taxon>Pyramimonadales</taxon>
        <taxon>Pyramimonadaceae</taxon>
        <taxon>Cymbomonas</taxon>
    </lineage>
</organism>
<evidence type="ECO:0000313" key="4">
    <source>
        <dbReference type="EMBL" id="KAK3254209.1"/>
    </source>
</evidence>
<accession>A0AAE0CH18</accession>
<comment type="similarity">
    <text evidence="1">Belongs to the glycosyltransferase 90 family.</text>
</comment>
<keyword evidence="2" id="KW-0808">Transferase</keyword>
<dbReference type="GO" id="GO:0016740">
    <property type="term" value="F:transferase activity"/>
    <property type="evidence" value="ECO:0007669"/>
    <property type="project" value="UniProtKB-KW"/>
</dbReference>
<evidence type="ECO:0000259" key="3">
    <source>
        <dbReference type="SMART" id="SM00672"/>
    </source>
</evidence>
<dbReference type="Proteomes" id="UP001190700">
    <property type="component" value="Unassembled WGS sequence"/>
</dbReference>
<proteinExistence type="inferred from homology"/>
<dbReference type="PANTHER" id="PTHR12203:SF35">
    <property type="entry name" value="PROTEIN O-GLUCOSYLTRANSFERASE 1"/>
    <property type="match status" value="1"/>
</dbReference>
<reference evidence="4 5" key="1">
    <citation type="journal article" date="2015" name="Genome Biol. Evol.">
        <title>Comparative Genomics of a Bacterivorous Green Alga Reveals Evolutionary Causalities and Consequences of Phago-Mixotrophic Mode of Nutrition.</title>
        <authorList>
            <person name="Burns J.A."/>
            <person name="Paasch A."/>
            <person name="Narechania A."/>
            <person name="Kim E."/>
        </authorList>
    </citation>
    <scope>NUCLEOTIDE SEQUENCE [LARGE SCALE GENOMIC DNA]</scope>
    <source>
        <strain evidence="4 5">PLY_AMNH</strain>
    </source>
</reference>